<proteinExistence type="predicted"/>
<protein>
    <submittedName>
        <fullName evidence="6">Ankyrin repeat protein</fullName>
    </submittedName>
</protein>
<reference evidence="6 7" key="1">
    <citation type="submission" date="2014-03" db="EMBL/GenBank/DDBJ databases">
        <title>Draft genome of the hookworm Oesophagostomum dentatum.</title>
        <authorList>
            <person name="Mitreva M."/>
        </authorList>
    </citation>
    <scope>NUCLEOTIDE SEQUENCE [LARGE SCALE GENOMIC DNA]</scope>
    <source>
        <strain evidence="6 7">OD-Hann</strain>
    </source>
</reference>
<evidence type="ECO:0000313" key="7">
    <source>
        <dbReference type="Proteomes" id="UP000053660"/>
    </source>
</evidence>
<dbReference type="Proteomes" id="UP000053660">
    <property type="component" value="Unassembled WGS sequence"/>
</dbReference>
<dbReference type="SUPFAM" id="SSF48403">
    <property type="entry name" value="Ankyrin repeat"/>
    <property type="match status" value="1"/>
</dbReference>
<feature type="region of interest" description="Disordered" evidence="5">
    <location>
        <begin position="1"/>
        <end position="21"/>
    </location>
</feature>
<accession>A0A0B1RTI9</accession>
<dbReference type="Gene3D" id="1.25.40.20">
    <property type="entry name" value="Ankyrin repeat-containing domain"/>
    <property type="match status" value="1"/>
</dbReference>
<keyword evidence="3" id="KW-0539">Nucleus</keyword>
<dbReference type="Pfam" id="PF12796">
    <property type="entry name" value="Ank_2"/>
    <property type="match status" value="1"/>
</dbReference>
<dbReference type="GO" id="GO:0043596">
    <property type="term" value="C:nuclear replication fork"/>
    <property type="evidence" value="ECO:0007669"/>
    <property type="project" value="TreeGrafter"/>
</dbReference>
<organism evidence="6 7">
    <name type="scientific">Oesophagostomum dentatum</name>
    <name type="common">Nodular worm</name>
    <dbReference type="NCBI Taxonomy" id="61180"/>
    <lineage>
        <taxon>Eukaryota</taxon>
        <taxon>Metazoa</taxon>
        <taxon>Ecdysozoa</taxon>
        <taxon>Nematoda</taxon>
        <taxon>Chromadorea</taxon>
        <taxon>Rhabditida</taxon>
        <taxon>Rhabditina</taxon>
        <taxon>Rhabditomorpha</taxon>
        <taxon>Strongyloidea</taxon>
        <taxon>Strongylidae</taxon>
        <taxon>Oesophagostomum</taxon>
    </lineage>
</organism>
<keyword evidence="7" id="KW-1185">Reference proteome</keyword>
<dbReference type="GO" id="GO:0000724">
    <property type="term" value="P:double-strand break repair via homologous recombination"/>
    <property type="evidence" value="ECO:0007669"/>
    <property type="project" value="TreeGrafter"/>
</dbReference>
<dbReference type="Pfam" id="PF00023">
    <property type="entry name" value="Ank"/>
    <property type="match status" value="1"/>
</dbReference>
<dbReference type="SMART" id="SM00248">
    <property type="entry name" value="ANK"/>
    <property type="match status" value="3"/>
</dbReference>
<dbReference type="InterPro" id="IPR036770">
    <property type="entry name" value="Ankyrin_rpt-contain_sf"/>
</dbReference>
<feature type="repeat" description="ANK" evidence="4">
    <location>
        <begin position="21"/>
        <end position="53"/>
    </location>
</feature>
<dbReference type="PROSITE" id="PS50297">
    <property type="entry name" value="ANK_REP_REGION"/>
    <property type="match status" value="3"/>
</dbReference>
<dbReference type="OrthoDB" id="4772757at2759"/>
<dbReference type="EMBL" id="KN612207">
    <property type="protein sequence ID" value="KHJ75984.1"/>
    <property type="molecule type" value="Genomic_DNA"/>
</dbReference>
<dbReference type="PANTHER" id="PTHR46358:SF1">
    <property type="entry name" value="TONSOKU-LIKE PROTEIN"/>
    <property type="match status" value="1"/>
</dbReference>
<keyword evidence="4" id="KW-0040">ANK repeat</keyword>
<dbReference type="PROSITE" id="PS50088">
    <property type="entry name" value="ANK_REPEAT"/>
    <property type="match status" value="3"/>
</dbReference>
<gene>
    <name evidence="6" type="ORF">OESDEN_24397</name>
</gene>
<comment type="subcellular location">
    <subcellularLocation>
        <location evidence="1">Nucleus</location>
    </subcellularLocation>
</comment>
<evidence type="ECO:0000256" key="3">
    <source>
        <dbReference type="ARBA" id="ARBA00023242"/>
    </source>
</evidence>
<sequence length="189" mass="20994">ARIRNSDREIEKDRDKEKNAHGETRLHIAARSNDTAMVDKLIAAGYDVNRRDYGGWTPISEAVSAGMRDNVRALLKAGAKVDPVSTEVLNDEENSTGGGITPLMEACDKGFIEIARDLLKCGASVTKRNADGWTAVDFLRNLIVTCTDEDDAKYVKDLTALALFMEDMQRKRAYIINLERSARGKLYDP</sequence>
<dbReference type="AlphaFoldDB" id="A0A0B1RTI9"/>
<dbReference type="InterPro" id="IPR052311">
    <property type="entry name" value="MMS22L-TONSL_complex_comp"/>
</dbReference>
<dbReference type="GO" id="GO:0031297">
    <property type="term" value="P:replication fork processing"/>
    <property type="evidence" value="ECO:0007669"/>
    <property type="project" value="TreeGrafter"/>
</dbReference>
<evidence type="ECO:0000256" key="2">
    <source>
        <dbReference type="ARBA" id="ARBA00022737"/>
    </source>
</evidence>
<name>A0A0B1RTI9_OESDE</name>
<dbReference type="InterPro" id="IPR002110">
    <property type="entry name" value="Ankyrin_rpt"/>
</dbReference>
<feature type="non-terminal residue" evidence="6">
    <location>
        <position position="1"/>
    </location>
</feature>
<keyword evidence="2" id="KW-0677">Repeat</keyword>
<evidence type="ECO:0000313" key="6">
    <source>
        <dbReference type="EMBL" id="KHJ75984.1"/>
    </source>
</evidence>
<evidence type="ECO:0000256" key="4">
    <source>
        <dbReference type="PROSITE-ProRule" id="PRU00023"/>
    </source>
</evidence>
<feature type="repeat" description="ANK" evidence="4">
    <location>
        <begin position="54"/>
        <end position="86"/>
    </location>
</feature>
<feature type="repeat" description="ANK" evidence="4">
    <location>
        <begin position="98"/>
        <end position="130"/>
    </location>
</feature>
<evidence type="ECO:0000256" key="1">
    <source>
        <dbReference type="ARBA" id="ARBA00004123"/>
    </source>
</evidence>
<evidence type="ECO:0000256" key="5">
    <source>
        <dbReference type="SAM" id="MobiDB-lite"/>
    </source>
</evidence>
<dbReference type="PANTHER" id="PTHR46358">
    <property type="entry name" value="TONSOKU-LIKE PROTEIN"/>
    <property type="match status" value="1"/>
</dbReference>